<protein>
    <submittedName>
        <fullName evidence="6">Bile acid:sodium symporter family protein</fullName>
    </submittedName>
</protein>
<feature type="transmembrane region" description="Helical" evidence="5">
    <location>
        <begin position="203"/>
        <end position="225"/>
    </location>
</feature>
<evidence type="ECO:0000256" key="5">
    <source>
        <dbReference type="SAM" id="Phobius"/>
    </source>
</evidence>
<reference evidence="6" key="1">
    <citation type="submission" date="2022-08" db="EMBL/GenBank/DDBJ databases">
        <title>Alicyclobacillus fastidiosus DSM 17978, complete genome.</title>
        <authorList>
            <person name="Wang Q."/>
            <person name="Cai R."/>
            <person name="Wang Z."/>
        </authorList>
    </citation>
    <scope>NUCLEOTIDE SEQUENCE</scope>
    <source>
        <strain evidence="6">DSM 17978</strain>
    </source>
</reference>
<dbReference type="Gene3D" id="1.20.1530.20">
    <property type="match status" value="1"/>
</dbReference>
<dbReference type="RefSeq" id="WP_268005203.1">
    <property type="nucleotide sequence ID" value="NZ_CP104067.1"/>
</dbReference>
<feature type="transmembrane region" description="Helical" evidence="5">
    <location>
        <begin position="266"/>
        <end position="284"/>
    </location>
</feature>
<evidence type="ECO:0000313" key="7">
    <source>
        <dbReference type="Proteomes" id="UP001164761"/>
    </source>
</evidence>
<evidence type="ECO:0000256" key="3">
    <source>
        <dbReference type="ARBA" id="ARBA00022989"/>
    </source>
</evidence>
<keyword evidence="3 5" id="KW-1133">Transmembrane helix</keyword>
<feature type="transmembrane region" description="Helical" evidence="5">
    <location>
        <begin position="231"/>
        <end position="254"/>
    </location>
</feature>
<gene>
    <name evidence="6" type="ORF">NZD89_23995</name>
</gene>
<evidence type="ECO:0000313" key="6">
    <source>
        <dbReference type="EMBL" id="WAH41288.1"/>
    </source>
</evidence>
<sequence length="346" mass="36804">MTTWQNHWMLRGAVFVISRLMPIWIVLCAAAAFQFHSIFTPLGAVVGPGIGCVMFFMGITLDLARLKMLLKKPLTVVLGSAGKWVFAPVTGVTTAVIFCGLHTAIGSGIVMAGIVPSGTSANLNSLIGGGDVAYSVTMSAVDTLVGPFLTPLIAKLCIGTGVHLAYLPFVWKMVRLVFLPLLSGIALQSFIPTTRTYLTPFTPLLSAFALYGIVLGIVSGAFHVLSLNSDIIPLVALAVLLQVGVQMVIGYLYGRLLRVDDRSCRSLVFEVGICNSALAAVLAQDVFGSMAAVAAIANMVCNLTMGSMVAALMKGNLRIGKGRKRKERPQILSNGKEVRYGESLRK</sequence>
<feature type="transmembrane region" description="Helical" evidence="5">
    <location>
        <begin position="85"/>
        <end position="115"/>
    </location>
</feature>
<dbReference type="EMBL" id="CP104067">
    <property type="protein sequence ID" value="WAH41288.1"/>
    <property type="molecule type" value="Genomic_DNA"/>
</dbReference>
<dbReference type="PANTHER" id="PTHR10361">
    <property type="entry name" value="SODIUM-BILE ACID COTRANSPORTER"/>
    <property type="match status" value="1"/>
</dbReference>
<keyword evidence="7" id="KW-1185">Reference proteome</keyword>
<accession>A0ABY6ZEG4</accession>
<organism evidence="6 7">
    <name type="scientific">Alicyclobacillus fastidiosus</name>
    <dbReference type="NCBI Taxonomy" id="392011"/>
    <lineage>
        <taxon>Bacteria</taxon>
        <taxon>Bacillati</taxon>
        <taxon>Bacillota</taxon>
        <taxon>Bacilli</taxon>
        <taxon>Bacillales</taxon>
        <taxon>Alicyclobacillaceae</taxon>
        <taxon>Alicyclobacillus</taxon>
    </lineage>
</organism>
<feature type="transmembrane region" description="Helical" evidence="5">
    <location>
        <begin position="45"/>
        <end position="64"/>
    </location>
</feature>
<comment type="subcellular location">
    <subcellularLocation>
        <location evidence="1">Membrane</location>
        <topology evidence="1">Multi-pass membrane protein</topology>
    </subcellularLocation>
</comment>
<evidence type="ECO:0000256" key="4">
    <source>
        <dbReference type="ARBA" id="ARBA00023136"/>
    </source>
</evidence>
<dbReference type="InterPro" id="IPR004710">
    <property type="entry name" value="Bilac:Na_transpt"/>
</dbReference>
<feature type="transmembrane region" description="Helical" evidence="5">
    <location>
        <begin position="290"/>
        <end position="313"/>
    </location>
</feature>
<feature type="transmembrane region" description="Helical" evidence="5">
    <location>
        <begin position="173"/>
        <end position="191"/>
    </location>
</feature>
<dbReference type="Pfam" id="PF01758">
    <property type="entry name" value="SBF"/>
    <property type="match status" value="1"/>
</dbReference>
<dbReference type="Proteomes" id="UP001164761">
    <property type="component" value="Chromosome"/>
</dbReference>
<keyword evidence="2 5" id="KW-0812">Transmembrane</keyword>
<name>A0ABY6ZEG4_9BACL</name>
<keyword evidence="4 5" id="KW-0472">Membrane</keyword>
<evidence type="ECO:0000256" key="2">
    <source>
        <dbReference type="ARBA" id="ARBA00022692"/>
    </source>
</evidence>
<proteinExistence type="predicted"/>
<dbReference type="InterPro" id="IPR038770">
    <property type="entry name" value="Na+/solute_symporter_sf"/>
</dbReference>
<dbReference type="PANTHER" id="PTHR10361:SF28">
    <property type="entry name" value="P3 PROTEIN-RELATED"/>
    <property type="match status" value="1"/>
</dbReference>
<feature type="transmembrane region" description="Helical" evidence="5">
    <location>
        <begin position="12"/>
        <end position="33"/>
    </location>
</feature>
<evidence type="ECO:0000256" key="1">
    <source>
        <dbReference type="ARBA" id="ARBA00004141"/>
    </source>
</evidence>
<dbReference type="InterPro" id="IPR002657">
    <property type="entry name" value="BilAc:Na_symport/Acr3"/>
</dbReference>